<gene>
    <name evidence="1" type="ORF">SAMN02746066_00915</name>
</gene>
<keyword evidence="2" id="KW-1185">Reference proteome</keyword>
<dbReference type="Proteomes" id="UP000184038">
    <property type="component" value="Unassembled WGS sequence"/>
</dbReference>
<evidence type="ECO:0000313" key="1">
    <source>
        <dbReference type="EMBL" id="SHM12833.1"/>
    </source>
</evidence>
<proteinExistence type="predicted"/>
<sequence>MCDSLLTHKTSFVMELMICFNIIWEISKYAFNVSKPTIVTAGNKF</sequence>
<organism evidence="1 2">
    <name type="scientific">Anaerosporobacter mobilis DSM 15930</name>
    <dbReference type="NCBI Taxonomy" id="1120996"/>
    <lineage>
        <taxon>Bacteria</taxon>
        <taxon>Bacillati</taxon>
        <taxon>Bacillota</taxon>
        <taxon>Clostridia</taxon>
        <taxon>Lachnospirales</taxon>
        <taxon>Lachnospiraceae</taxon>
        <taxon>Anaerosporobacter</taxon>
    </lineage>
</organism>
<evidence type="ECO:0000313" key="2">
    <source>
        <dbReference type="Proteomes" id="UP000184038"/>
    </source>
</evidence>
<dbReference type="STRING" id="1120996.SAMN02746066_00915"/>
<dbReference type="AlphaFoldDB" id="A0A1M7G965"/>
<name>A0A1M7G965_9FIRM</name>
<reference evidence="1 2" key="1">
    <citation type="submission" date="2016-11" db="EMBL/GenBank/DDBJ databases">
        <authorList>
            <person name="Jaros S."/>
            <person name="Januszkiewicz K."/>
            <person name="Wedrychowicz H."/>
        </authorList>
    </citation>
    <scope>NUCLEOTIDE SEQUENCE [LARGE SCALE GENOMIC DNA]</scope>
    <source>
        <strain evidence="1 2">DSM 15930</strain>
    </source>
</reference>
<accession>A0A1M7G965</accession>
<dbReference type="EMBL" id="FRCP01000006">
    <property type="protein sequence ID" value="SHM12833.1"/>
    <property type="molecule type" value="Genomic_DNA"/>
</dbReference>
<protein>
    <submittedName>
        <fullName evidence="1">Uncharacterized protein</fullName>
    </submittedName>
</protein>